<accession>A0ABW3QYT1</accession>
<proteinExistence type="predicted"/>
<evidence type="ECO:0000256" key="1">
    <source>
        <dbReference type="SAM" id="MobiDB-lite"/>
    </source>
</evidence>
<feature type="region of interest" description="Disordered" evidence="1">
    <location>
        <begin position="27"/>
        <end position="54"/>
    </location>
</feature>
<keyword evidence="3" id="KW-1185">Reference proteome</keyword>
<evidence type="ECO:0008006" key="4">
    <source>
        <dbReference type="Google" id="ProtNLM"/>
    </source>
</evidence>
<dbReference type="Proteomes" id="UP001597168">
    <property type="component" value="Unassembled WGS sequence"/>
</dbReference>
<evidence type="ECO:0000313" key="3">
    <source>
        <dbReference type="Proteomes" id="UP001597168"/>
    </source>
</evidence>
<dbReference type="RefSeq" id="WP_380725237.1">
    <property type="nucleotide sequence ID" value="NZ_JBHTLK010000121.1"/>
</dbReference>
<dbReference type="Gene3D" id="3.30.1310.10">
    <property type="entry name" value="Nucleoid-associated protein YbaB-like domain"/>
    <property type="match status" value="1"/>
</dbReference>
<protein>
    <recommendedName>
        <fullName evidence="4">YbaB/EbfC DNA-binding family protein</fullName>
    </recommendedName>
</protein>
<gene>
    <name evidence="2" type="ORF">ACFQ3T_21715</name>
</gene>
<sequence>MDEAERAAQRVADTERRISEHVARTGPVLGRASSPDGAVTVVTAPGGPPREVRVSPAALTMGPRALADEILRVSARASRDAASRLHRTLERVADPAAVRALAEIGFEPGPDDGSDDDGFGGGSYLRSSR</sequence>
<comment type="caution">
    <text evidence="2">The sequence shown here is derived from an EMBL/GenBank/DDBJ whole genome shotgun (WGS) entry which is preliminary data.</text>
</comment>
<evidence type="ECO:0000313" key="2">
    <source>
        <dbReference type="EMBL" id="MFD1149759.1"/>
    </source>
</evidence>
<organism evidence="2 3">
    <name type="scientific">Saccharothrix hoggarensis</name>
    <dbReference type="NCBI Taxonomy" id="913853"/>
    <lineage>
        <taxon>Bacteria</taxon>
        <taxon>Bacillati</taxon>
        <taxon>Actinomycetota</taxon>
        <taxon>Actinomycetes</taxon>
        <taxon>Pseudonocardiales</taxon>
        <taxon>Pseudonocardiaceae</taxon>
        <taxon>Saccharothrix</taxon>
    </lineage>
</organism>
<reference evidence="3" key="1">
    <citation type="journal article" date="2019" name="Int. J. Syst. Evol. Microbiol.">
        <title>The Global Catalogue of Microorganisms (GCM) 10K type strain sequencing project: providing services to taxonomists for standard genome sequencing and annotation.</title>
        <authorList>
            <consortium name="The Broad Institute Genomics Platform"/>
            <consortium name="The Broad Institute Genome Sequencing Center for Infectious Disease"/>
            <person name="Wu L."/>
            <person name="Ma J."/>
        </authorList>
    </citation>
    <scope>NUCLEOTIDE SEQUENCE [LARGE SCALE GENOMIC DNA]</scope>
    <source>
        <strain evidence="3">CCUG 60214</strain>
    </source>
</reference>
<name>A0ABW3QYT1_9PSEU</name>
<dbReference type="EMBL" id="JBHTLK010000121">
    <property type="protein sequence ID" value="MFD1149759.1"/>
    <property type="molecule type" value="Genomic_DNA"/>
</dbReference>
<feature type="region of interest" description="Disordered" evidence="1">
    <location>
        <begin position="104"/>
        <end position="129"/>
    </location>
</feature>
<feature type="compositionally biased region" description="Acidic residues" evidence="1">
    <location>
        <begin position="109"/>
        <end position="118"/>
    </location>
</feature>
<dbReference type="InterPro" id="IPR036894">
    <property type="entry name" value="YbaB-like_sf"/>
</dbReference>